<keyword evidence="11" id="KW-1185">Reference proteome</keyword>
<evidence type="ECO:0000313" key="10">
    <source>
        <dbReference type="EMBL" id="PTX72973.1"/>
    </source>
</evidence>
<evidence type="ECO:0000256" key="3">
    <source>
        <dbReference type="ARBA" id="ARBA00022989"/>
    </source>
</evidence>
<name>A0A061SU31_9RHOB</name>
<dbReference type="GO" id="GO:0016020">
    <property type="term" value="C:membrane"/>
    <property type="evidence" value="ECO:0007669"/>
    <property type="project" value="GOC"/>
</dbReference>
<dbReference type="AlphaFoldDB" id="A0A061SU31"/>
<organism evidence="9 11">
    <name type="scientific">Sulfitobacter mediterraneus</name>
    <dbReference type="NCBI Taxonomy" id="83219"/>
    <lineage>
        <taxon>Bacteria</taxon>
        <taxon>Pseudomonadati</taxon>
        <taxon>Pseudomonadota</taxon>
        <taxon>Alphaproteobacteria</taxon>
        <taxon>Rhodobacterales</taxon>
        <taxon>Roseobacteraceae</taxon>
        <taxon>Sulfitobacter</taxon>
    </lineage>
</organism>
<comment type="subcellular location">
    <subcellularLocation>
        <location evidence="1">Endomembrane system</location>
        <topology evidence="1">Multi-pass membrane protein</topology>
    </subcellularLocation>
</comment>
<dbReference type="STRING" id="83219.PM02_11840"/>
<dbReference type="PANTHER" id="PTHR21624:SF1">
    <property type="entry name" value="ALKYLGLYCEROL MONOOXYGENASE"/>
    <property type="match status" value="1"/>
</dbReference>
<keyword evidence="3 7" id="KW-1133">Transmembrane helix</keyword>
<reference evidence="10 12" key="2">
    <citation type="submission" date="2018-04" db="EMBL/GenBank/DDBJ databases">
        <title>Genomic Encyclopedia of Archaeal and Bacterial Type Strains, Phase II (KMG-II): from individual species to whole genera.</title>
        <authorList>
            <person name="Goeker M."/>
        </authorList>
    </citation>
    <scope>NUCLEOTIDE SEQUENCE [LARGE SCALE GENOMIC DNA]</scope>
    <source>
        <strain evidence="10 12">DSM 12244</strain>
    </source>
</reference>
<feature type="transmembrane region" description="Helical" evidence="7">
    <location>
        <begin position="86"/>
        <end position="104"/>
    </location>
</feature>
<feature type="transmembrane region" description="Helical" evidence="7">
    <location>
        <begin position="186"/>
        <end position="209"/>
    </location>
</feature>
<dbReference type="GO" id="GO:0006643">
    <property type="term" value="P:membrane lipid metabolic process"/>
    <property type="evidence" value="ECO:0007669"/>
    <property type="project" value="TreeGrafter"/>
</dbReference>
<feature type="domain" description="Fatty acid hydroxylase" evidence="8">
    <location>
        <begin position="135"/>
        <end position="284"/>
    </location>
</feature>
<dbReference type="OrthoDB" id="9770329at2"/>
<evidence type="ECO:0000259" key="8">
    <source>
        <dbReference type="Pfam" id="PF04116"/>
    </source>
</evidence>
<evidence type="ECO:0000256" key="6">
    <source>
        <dbReference type="ARBA" id="ARBA00023136"/>
    </source>
</evidence>
<evidence type="ECO:0000256" key="1">
    <source>
        <dbReference type="ARBA" id="ARBA00004127"/>
    </source>
</evidence>
<dbReference type="GO" id="GO:0008610">
    <property type="term" value="P:lipid biosynthetic process"/>
    <property type="evidence" value="ECO:0007669"/>
    <property type="project" value="InterPro"/>
</dbReference>
<gene>
    <name evidence="10" type="ORF">C8N31_10959</name>
    <name evidence="9" type="ORF">PM02_11840</name>
</gene>
<dbReference type="InterPro" id="IPR006694">
    <property type="entry name" value="Fatty_acid_hydroxylase"/>
</dbReference>
<keyword evidence="5" id="KW-0443">Lipid metabolism</keyword>
<evidence type="ECO:0000313" key="11">
    <source>
        <dbReference type="Proteomes" id="UP000027337"/>
    </source>
</evidence>
<evidence type="ECO:0000313" key="12">
    <source>
        <dbReference type="Proteomes" id="UP000244092"/>
    </source>
</evidence>
<dbReference type="GO" id="GO:0012505">
    <property type="term" value="C:endomembrane system"/>
    <property type="evidence" value="ECO:0007669"/>
    <property type="project" value="UniProtKB-SubCell"/>
</dbReference>
<dbReference type="eggNOG" id="COG3000">
    <property type="taxonomic scope" value="Bacteria"/>
</dbReference>
<evidence type="ECO:0000313" key="9">
    <source>
        <dbReference type="EMBL" id="KAJ02780.1"/>
    </source>
</evidence>
<comment type="caution">
    <text evidence="9">The sequence shown here is derived from an EMBL/GenBank/DDBJ whole genome shotgun (WGS) entry which is preliminary data.</text>
</comment>
<feature type="transmembrane region" description="Helical" evidence="7">
    <location>
        <begin position="132"/>
        <end position="152"/>
    </location>
</feature>
<dbReference type="PANTHER" id="PTHR21624">
    <property type="entry name" value="STEROL DESATURASE-RELATED PROTEIN"/>
    <property type="match status" value="1"/>
</dbReference>
<dbReference type="RefSeq" id="WP_051544552.1">
    <property type="nucleotide sequence ID" value="NZ_JEMU01000009.1"/>
</dbReference>
<proteinExistence type="predicted"/>
<dbReference type="Proteomes" id="UP000027337">
    <property type="component" value="Unassembled WGS sequence"/>
</dbReference>
<dbReference type="GO" id="GO:0005506">
    <property type="term" value="F:iron ion binding"/>
    <property type="evidence" value="ECO:0007669"/>
    <property type="project" value="InterPro"/>
</dbReference>
<accession>A0A061SU31</accession>
<keyword evidence="4" id="KW-0560">Oxidoreductase</keyword>
<evidence type="ECO:0000256" key="5">
    <source>
        <dbReference type="ARBA" id="ARBA00023098"/>
    </source>
</evidence>
<keyword evidence="6 7" id="KW-0472">Membrane</keyword>
<dbReference type="Pfam" id="PF04116">
    <property type="entry name" value="FA_hydroxylase"/>
    <property type="match status" value="1"/>
</dbReference>
<dbReference type="InterPro" id="IPR051689">
    <property type="entry name" value="Sterol_desaturase/TMEM195"/>
</dbReference>
<reference evidence="9 11" key="1">
    <citation type="journal article" date="2014" name="Genome Announc.">
        <title>Draft Genome Sequences of Two Isolates of the Roseobacter Group, Sulfitobacter sp. Strains 3SOLIMAR09 and 1FIGIMAR09, from Harbors of Mallorca Island (Mediterranean Sea).</title>
        <authorList>
            <person name="Mas-Llado M."/>
            <person name="Pina-Villalonga J.M."/>
            <person name="Brunet-Galmes I."/>
            <person name="Nogales B."/>
            <person name="Bosch R."/>
        </authorList>
    </citation>
    <scope>NUCLEOTIDE SEQUENCE [LARGE SCALE GENOMIC DNA]</scope>
    <source>
        <strain evidence="9 11">1FIGIMAR09</strain>
    </source>
</reference>
<dbReference type="EMBL" id="QBKU01000009">
    <property type="protein sequence ID" value="PTX72973.1"/>
    <property type="molecule type" value="Genomic_DNA"/>
</dbReference>
<sequence length="348" mass="39913">MQTGIDLLDRFIAHAMDIVMFPFDSQQRIFALYLACSVVIAFGIYLLARRRGAQTEGGFLRFLFPKHVWQHPSAWLDLRYFFFHRIFGHFFILGLGAWFTVLPYKYITGTDQVVAKALENVTPPLSELGQSLGFMVVAVIVADLIGYVAHYLQHKSVFLWQFHKVHHSAEVMHPVSNYREHPVDNLFYITLNGFGYGAILGLATLVYGFTPSLPTLLGVPAMHLLFNVAGYNLRHSHIWLKWPGKLSMIFPSPAHHHVHHSCHPDHIDRNFAFMLPIWDVIFGTYHMPEDNRDVKFGIGKEDKGEFTSCARLYWVPCRDAYRVVRRRLRRKNGQAQAAAPQTPNVPAE</sequence>
<evidence type="ECO:0000256" key="7">
    <source>
        <dbReference type="SAM" id="Phobius"/>
    </source>
</evidence>
<dbReference type="EMBL" id="JEMU01000009">
    <property type="protein sequence ID" value="KAJ02780.1"/>
    <property type="molecule type" value="Genomic_DNA"/>
</dbReference>
<protein>
    <submittedName>
        <fullName evidence="9 10">Sterol desaturase</fullName>
    </submittedName>
</protein>
<evidence type="ECO:0000256" key="4">
    <source>
        <dbReference type="ARBA" id="ARBA00023002"/>
    </source>
</evidence>
<dbReference type="GO" id="GO:0050479">
    <property type="term" value="F:glyceryl-ether monooxygenase activity"/>
    <property type="evidence" value="ECO:0007669"/>
    <property type="project" value="TreeGrafter"/>
</dbReference>
<dbReference type="Proteomes" id="UP000244092">
    <property type="component" value="Unassembled WGS sequence"/>
</dbReference>
<evidence type="ECO:0000256" key="2">
    <source>
        <dbReference type="ARBA" id="ARBA00022692"/>
    </source>
</evidence>
<feature type="transmembrane region" description="Helical" evidence="7">
    <location>
        <begin position="29"/>
        <end position="48"/>
    </location>
</feature>
<keyword evidence="2 7" id="KW-0812">Transmembrane</keyword>